<accession>A0ABQ2TDE4</accession>
<comment type="caution">
    <text evidence="3">The sequence shown here is derived from an EMBL/GenBank/DDBJ whole genome shotgun (WGS) entry which is preliminary data.</text>
</comment>
<evidence type="ECO:0000256" key="1">
    <source>
        <dbReference type="SAM" id="MobiDB-lite"/>
    </source>
</evidence>
<organism evidence="3 4">
    <name type="scientific">Streptomyces pseudogriseolus</name>
    <name type="common">Streptomyces gancidicus</name>
    <name type="synonym">Streptomyces rubiginosus</name>
    <dbReference type="NCBI Taxonomy" id="36817"/>
    <lineage>
        <taxon>Bacteria</taxon>
        <taxon>Bacillati</taxon>
        <taxon>Actinomycetota</taxon>
        <taxon>Actinomycetes</taxon>
        <taxon>Kitasatosporales</taxon>
        <taxon>Streptomycetaceae</taxon>
        <taxon>Streptomyces</taxon>
        <taxon>Streptomyces pseudogriseolus group</taxon>
    </lineage>
</organism>
<name>A0ABQ2TDE4_STREZ</name>
<feature type="compositionally biased region" description="Low complexity" evidence="1">
    <location>
        <begin position="40"/>
        <end position="50"/>
    </location>
</feature>
<dbReference type="EMBL" id="BMTX01000015">
    <property type="protein sequence ID" value="GGS60704.1"/>
    <property type="molecule type" value="Genomic_DNA"/>
</dbReference>
<feature type="signal peptide" evidence="2">
    <location>
        <begin position="1"/>
        <end position="24"/>
    </location>
</feature>
<gene>
    <name evidence="3" type="ORF">GCM10010285_45000</name>
</gene>
<evidence type="ECO:0000256" key="2">
    <source>
        <dbReference type="SAM" id="SignalP"/>
    </source>
</evidence>
<dbReference type="Proteomes" id="UP000597853">
    <property type="component" value="Unassembled WGS sequence"/>
</dbReference>
<dbReference type="PROSITE" id="PS51257">
    <property type="entry name" value="PROKAR_LIPOPROTEIN"/>
    <property type="match status" value="1"/>
</dbReference>
<feature type="compositionally biased region" description="Polar residues" evidence="1">
    <location>
        <begin position="76"/>
        <end position="86"/>
    </location>
</feature>
<feature type="chain" id="PRO_5047441835" description="Lipoprotein" evidence="2">
    <location>
        <begin position="25"/>
        <end position="171"/>
    </location>
</feature>
<evidence type="ECO:0008006" key="5">
    <source>
        <dbReference type="Google" id="ProtNLM"/>
    </source>
</evidence>
<proteinExistence type="predicted"/>
<protein>
    <recommendedName>
        <fullName evidence="5">Lipoprotein</fullName>
    </recommendedName>
</protein>
<feature type="region of interest" description="Disordered" evidence="1">
    <location>
        <begin position="30"/>
        <end position="86"/>
    </location>
</feature>
<evidence type="ECO:0000313" key="4">
    <source>
        <dbReference type="Proteomes" id="UP000597853"/>
    </source>
</evidence>
<reference evidence="4" key="1">
    <citation type="journal article" date="2019" name="Int. J. Syst. Evol. Microbiol.">
        <title>The Global Catalogue of Microorganisms (GCM) 10K type strain sequencing project: providing services to taxonomists for standard genome sequencing and annotation.</title>
        <authorList>
            <consortium name="The Broad Institute Genomics Platform"/>
            <consortium name="The Broad Institute Genome Sequencing Center for Infectious Disease"/>
            <person name="Wu L."/>
            <person name="Ma J."/>
        </authorList>
    </citation>
    <scope>NUCLEOTIDE SEQUENCE [LARGE SCALE GENOMIC DNA]</scope>
    <source>
        <strain evidence="4">JCM 4416</strain>
    </source>
</reference>
<sequence length="171" mass="17382">MGGKTEMRRMLSVAGVAMTLVALAGCTGASVTDDTPSGKPAPSSSAPASSGQPDEGQVPVAVPPELDQSERMAGQQRETTGSTSFSYAEGAAGDALIVAVRCRGAGKMNVAVSAVSVSFPVRCRAGETRTFYNQVGLSGAEEPGSVRVTAPSGVHWSMTVGRGELPADDHQ</sequence>
<keyword evidence="2" id="KW-0732">Signal</keyword>
<keyword evidence="4" id="KW-1185">Reference proteome</keyword>
<evidence type="ECO:0000313" key="3">
    <source>
        <dbReference type="EMBL" id="GGS60704.1"/>
    </source>
</evidence>